<dbReference type="PROSITE" id="PS50235">
    <property type="entry name" value="USP_3"/>
    <property type="match status" value="1"/>
</dbReference>
<proteinExistence type="inferred from homology"/>
<dbReference type="InterPro" id="IPR050164">
    <property type="entry name" value="Peptidase_C19"/>
</dbReference>
<comment type="similarity">
    <text evidence="2">Belongs to the peptidase C19 family. USP10 subfamily.</text>
</comment>
<evidence type="ECO:0000259" key="8">
    <source>
        <dbReference type="PROSITE" id="PS50235"/>
    </source>
</evidence>
<dbReference type="PANTHER" id="PTHR24006">
    <property type="entry name" value="UBIQUITIN CARBOXYL-TERMINAL HYDROLASE"/>
    <property type="match status" value="1"/>
</dbReference>
<dbReference type="Pfam" id="PF00443">
    <property type="entry name" value="UCH"/>
    <property type="match status" value="1"/>
</dbReference>
<dbReference type="AlphaFoldDB" id="A0A151JC85"/>
<dbReference type="GO" id="GO:0004843">
    <property type="term" value="F:cysteine-type deubiquitinase activity"/>
    <property type="evidence" value="ECO:0007669"/>
    <property type="project" value="UniProtKB-EC"/>
</dbReference>
<organism evidence="9 10">
    <name type="scientific">Trachymyrmex cornetzi</name>
    <dbReference type="NCBI Taxonomy" id="471704"/>
    <lineage>
        <taxon>Eukaryota</taxon>
        <taxon>Metazoa</taxon>
        <taxon>Ecdysozoa</taxon>
        <taxon>Arthropoda</taxon>
        <taxon>Hexapoda</taxon>
        <taxon>Insecta</taxon>
        <taxon>Pterygota</taxon>
        <taxon>Neoptera</taxon>
        <taxon>Endopterygota</taxon>
        <taxon>Hymenoptera</taxon>
        <taxon>Apocrita</taxon>
        <taxon>Aculeata</taxon>
        <taxon>Formicoidea</taxon>
        <taxon>Formicidae</taxon>
        <taxon>Myrmicinae</taxon>
        <taxon>Trachymyrmex</taxon>
    </lineage>
</organism>
<dbReference type="EC" id="3.4.19.12" evidence="3"/>
<evidence type="ECO:0000256" key="6">
    <source>
        <dbReference type="ARBA" id="ARBA00022801"/>
    </source>
</evidence>
<keyword evidence="10" id="KW-1185">Reference proteome</keyword>
<dbReference type="GO" id="GO:0016579">
    <property type="term" value="P:protein deubiquitination"/>
    <property type="evidence" value="ECO:0007669"/>
    <property type="project" value="InterPro"/>
</dbReference>
<evidence type="ECO:0000313" key="10">
    <source>
        <dbReference type="Proteomes" id="UP000078492"/>
    </source>
</evidence>
<evidence type="ECO:0000256" key="2">
    <source>
        <dbReference type="ARBA" id="ARBA00005427"/>
    </source>
</evidence>
<evidence type="ECO:0000313" key="9">
    <source>
        <dbReference type="EMBL" id="KYN23155.1"/>
    </source>
</evidence>
<keyword evidence="5" id="KW-0833">Ubl conjugation pathway</keyword>
<dbReference type="CDD" id="cd02257">
    <property type="entry name" value="Peptidase_C19"/>
    <property type="match status" value="1"/>
</dbReference>
<name>A0A151JC85_9HYME</name>
<keyword evidence="7" id="KW-0788">Thiol protease</keyword>
<accession>A0A151JC85</accession>
<sequence>MIRKVKGRTFHLPLPLQETLDKVCPPEDSINLNHELYILVRGIPKKSKVVWENLVDINKVYKALQWLKDHNPHYSKIRLPASADDLINDKLPQTEYRIVHDESDSDEIEEVVEALSRCTVHNKHNEDNNKKAVKIYDCRWAIPHIIDDVQNYGCAEPESIVTWKIYGLCNDDRVSCYANVTLQCAFHCVRIRQQILKNRVSNALTDAVCAYAERKRCNILAVRRSVGERFEERIQQDVSEFFTALMSTYSEINDVLEVELKHLICCSNAKCNCNVTTLEKSCLLILPMQSTLKRKKGVTLQTLIDSEFLKWETINGNCDECNSIVLKKKTAIESTSSVLVIQLNLYTFINGVSKKLIDNRINAVPTSNVTINKRKYKVISAIFHLGEEMNRGHYTCMLGTDKQSE</sequence>
<dbReference type="STRING" id="471704.A0A151JC85"/>
<keyword evidence="6" id="KW-0378">Hydrolase</keyword>
<dbReference type="SUPFAM" id="SSF54001">
    <property type="entry name" value="Cysteine proteinases"/>
    <property type="match status" value="1"/>
</dbReference>
<dbReference type="GO" id="GO:0005634">
    <property type="term" value="C:nucleus"/>
    <property type="evidence" value="ECO:0007669"/>
    <property type="project" value="TreeGrafter"/>
</dbReference>
<dbReference type="EMBL" id="KQ979063">
    <property type="protein sequence ID" value="KYN23155.1"/>
    <property type="molecule type" value="Genomic_DNA"/>
</dbReference>
<dbReference type="Pfam" id="PF20209">
    <property type="entry name" value="DUF6570"/>
    <property type="match status" value="1"/>
</dbReference>
<keyword evidence="4" id="KW-0645">Protease</keyword>
<evidence type="ECO:0000256" key="1">
    <source>
        <dbReference type="ARBA" id="ARBA00000707"/>
    </source>
</evidence>
<gene>
    <name evidence="9" type="ORF">ALC57_04429</name>
</gene>
<evidence type="ECO:0000256" key="5">
    <source>
        <dbReference type="ARBA" id="ARBA00022786"/>
    </source>
</evidence>
<dbReference type="InterPro" id="IPR001394">
    <property type="entry name" value="Peptidase_C19_UCH"/>
</dbReference>
<protein>
    <recommendedName>
        <fullName evidence="3">ubiquitinyl hydrolase 1</fullName>
        <ecNumber evidence="3">3.4.19.12</ecNumber>
    </recommendedName>
</protein>
<dbReference type="InterPro" id="IPR038765">
    <property type="entry name" value="Papain-like_cys_pep_sf"/>
</dbReference>
<comment type="catalytic activity">
    <reaction evidence="1">
        <text>Thiol-dependent hydrolysis of ester, thioester, amide, peptide and isopeptide bonds formed by the C-terminal Gly of ubiquitin (a 76-residue protein attached to proteins as an intracellular targeting signal).</text>
        <dbReference type="EC" id="3.4.19.12"/>
    </reaction>
</comment>
<evidence type="ECO:0000256" key="4">
    <source>
        <dbReference type="ARBA" id="ARBA00022670"/>
    </source>
</evidence>
<feature type="domain" description="USP" evidence="8">
    <location>
        <begin position="166"/>
        <end position="405"/>
    </location>
</feature>
<dbReference type="Proteomes" id="UP000078492">
    <property type="component" value="Unassembled WGS sequence"/>
</dbReference>
<dbReference type="GO" id="GO:0005829">
    <property type="term" value="C:cytosol"/>
    <property type="evidence" value="ECO:0007669"/>
    <property type="project" value="TreeGrafter"/>
</dbReference>
<dbReference type="InterPro" id="IPR028889">
    <property type="entry name" value="USP"/>
</dbReference>
<reference evidence="9 10" key="1">
    <citation type="submission" date="2015-09" db="EMBL/GenBank/DDBJ databases">
        <title>Trachymyrmex cornetzi WGS genome.</title>
        <authorList>
            <person name="Nygaard S."/>
            <person name="Hu H."/>
            <person name="Boomsma J."/>
            <person name="Zhang G."/>
        </authorList>
    </citation>
    <scope>NUCLEOTIDE SEQUENCE [LARGE SCALE GENOMIC DNA]</scope>
    <source>
        <strain evidence="9">Tcor2-1</strain>
        <tissue evidence="9">Whole body</tissue>
    </source>
</reference>
<evidence type="ECO:0000256" key="3">
    <source>
        <dbReference type="ARBA" id="ARBA00012759"/>
    </source>
</evidence>
<dbReference type="GO" id="GO:0006508">
    <property type="term" value="P:proteolysis"/>
    <property type="evidence" value="ECO:0007669"/>
    <property type="project" value="UniProtKB-KW"/>
</dbReference>
<dbReference type="Gene3D" id="3.90.70.10">
    <property type="entry name" value="Cysteine proteinases"/>
    <property type="match status" value="1"/>
</dbReference>
<dbReference type="InterPro" id="IPR046700">
    <property type="entry name" value="DUF6570"/>
</dbReference>
<dbReference type="PANTHER" id="PTHR24006:SF687">
    <property type="entry name" value="UBIQUITIN CARBOXYL-TERMINAL HYDROLASE 10"/>
    <property type="match status" value="1"/>
</dbReference>
<evidence type="ECO:0000256" key="7">
    <source>
        <dbReference type="ARBA" id="ARBA00022807"/>
    </source>
</evidence>